<protein>
    <submittedName>
        <fullName evidence="2">Uncharacterized protein</fullName>
    </submittedName>
</protein>
<dbReference type="Proteomes" id="UP001168877">
    <property type="component" value="Unassembled WGS sequence"/>
</dbReference>
<reference evidence="2" key="1">
    <citation type="journal article" date="2022" name="Plant J.">
        <title>Strategies of tolerance reflected in two North American maple genomes.</title>
        <authorList>
            <person name="McEvoy S.L."/>
            <person name="Sezen U.U."/>
            <person name="Trouern-Trend A."/>
            <person name="McMahon S.M."/>
            <person name="Schaberg P.G."/>
            <person name="Yang J."/>
            <person name="Wegrzyn J.L."/>
            <person name="Swenson N.G."/>
        </authorList>
    </citation>
    <scope>NUCLEOTIDE SEQUENCE</scope>
    <source>
        <strain evidence="2">NS2018</strain>
    </source>
</reference>
<evidence type="ECO:0000313" key="2">
    <source>
        <dbReference type="EMBL" id="KAK0597426.1"/>
    </source>
</evidence>
<keyword evidence="3" id="KW-1185">Reference proteome</keyword>
<dbReference type="EMBL" id="JAUESC010000004">
    <property type="protein sequence ID" value="KAK0597426.1"/>
    <property type="molecule type" value="Genomic_DNA"/>
</dbReference>
<dbReference type="AlphaFoldDB" id="A0AA39SR14"/>
<proteinExistence type="predicted"/>
<evidence type="ECO:0000313" key="3">
    <source>
        <dbReference type="Proteomes" id="UP001168877"/>
    </source>
</evidence>
<comment type="caution">
    <text evidence="2">The sequence shown here is derived from an EMBL/GenBank/DDBJ whole genome shotgun (WGS) entry which is preliminary data.</text>
</comment>
<gene>
    <name evidence="2" type="ORF">LWI29_025164</name>
</gene>
<name>A0AA39SR14_ACESA</name>
<evidence type="ECO:0000256" key="1">
    <source>
        <dbReference type="SAM" id="MobiDB-lite"/>
    </source>
</evidence>
<reference evidence="2" key="2">
    <citation type="submission" date="2023-06" db="EMBL/GenBank/DDBJ databases">
        <authorList>
            <person name="Swenson N.G."/>
            <person name="Wegrzyn J.L."/>
            <person name="Mcevoy S.L."/>
        </authorList>
    </citation>
    <scope>NUCLEOTIDE SEQUENCE</scope>
    <source>
        <strain evidence="2">NS2018</strain>
        <tissue evidence="2">Leaf</tissue>
    </source>
</reference>
<organism evidence="2 3">
    <name type="scientific">Acer saccharum</name>
    <name type="common">Sugar maple</name>
    <dbReference type="NCBI Taxonomy" id="4024"/>
    <lineage>
        <taxon>Eukaryota</taxon>
        <taxon>Viridiplantae</taxon>
        <taxon>Streptophyta</taxon>
        <taxon>Embryophyta</taxon>
        <taxon>Tracheophyta</taxon>
        <taxon>Spermatophyta</taxon>
        <taxon>Magnoliopsida</taxon>
        <taxon>eudicotyledons</taxon>
        <taxon>Gunneridae</taxon>
        <taxon>Pentapetalae</taxon>
        <taxon>rosids</taxon>
        <taxon>malvids</taxon>
        <taxon>Sapindales</taxon>
        <taxon>Sapindaceae</taxon>
        <taxon>Hippocastanoideae</taxon>
        <taxon>Acereae</taxon>
        <taxon>Acer</taxon>
    </lineage>
</organism>
<sequence length="229" mass="24948">MSGKGENLNSLQLLDSSDTLDRKVTCKPTSFASDQDSDSLEKGKVSSLVKHKSKEGSTRSAGQVDNKKGCGEEDRVRKLGHCGKDLGGFKDIHLGCRKEEGNSLEPFDKKVGVGHKSLKVGMLSSCDNELGSKVKNKEGKVSVKKKPLTPELTPCTNSCLVAKGHTMKCRNLKSNFKLSWYLEEEISKAVKIGVALGFDFDNKRVGMADVFTEGKRKLNLGGLKEVKVQ</sequence>
<feature type="region of interest" description="Disordered" evidence="1">
    <location>
        <begin position="28"/>
        <end position="70"/>
    </location>
</feature>
<accession>A0AA39SR14</accession>